<dbReference type="EMBL" id="MTYJ01000101">
    <property type="protein sequence ID" value="OQV14655.1"/>
    <property type="molecule type" value="Genomic_DNA"/>
</dbReference>
<dbReference type="Pfam" id="PF00083">
    <property type="entry name" value="Sugar_tr"/>
    <property type="match status" value="1"/>
</dbReference>
<feature type="transmembrane region" description="Helical" evidence="5">
    <location>
        <begin position="427"/>
        <end position="446"/>
    </location>
</feature>
<feature type="transmembrane region" description="Helical" evidence="5">
    <location>
        <begin position="278"/>
        <end position="297"/>
    </location>
</feature>
<evidence type="ECO:0000313" key="8">
    <source>
        <dbReference type="Proteomes" id="UP000192578"/>
    </source>
</evidence>
<dbReference type="InterPro" id="IPR036259">
    <property type="entry name" value="MFS_trans_sf"/>
</dbReference>
<proteinExistence type="predicted"/>
<comment type="caution">
    <text evidence="7">The sequence shown here is derived from an EMBL/GenBank/DDBJ whole genome shotgun (WGS) entry which is preliminary data.</text>
</comment>
<organism evidence="7 8">
    <name type="scientific">Hypsibius exemplaris</name>
    <name type="common">Freshwater tardigrade</name>
    <dbReference type="NCBI Taxonomy" id="2072580"/>
    <lineage>
        <taxon>Eukaryota</taxon>
        <taxon>Metazoa</taxon>
        <taxon>Ecdysozoa</taxon>
        <taxon>Tardigrada</taxon>
        <taxon>Eutardigrada</taxon>
        <taxon>Parachela</taxon>
        <taxon>Hypsibioidea</taxon>
        <taxon>Hypsibiidae</taxon>
        <taxon>Hypsibius</taxon>
    </lineage>
</organism>
<feature type="transmembrane region" description="Helical" evidence="5">
    <location>
        <begin position="371"/>
        <end position="390"/>
    </location>
</feature>
<dbReference type="OrthoDB" id="2544694at2759"/>
<protein>
    <submittedName>
        <fullName evidence="7">Carcinine</fullName>
    </submittedName>
</protein>
<dbReference type="AlphaFoldDB" id="A0A1W0WHH3"/>
<evidence type="ECO:0000256" key="4">
    <source>
        <dbReference type="ARBA" id="ARBA00023136"/>
    </source>
</evidence>
<feature type="transmembrane region" description="Helical" evidence="5">
    <location>
        <begin position="515"/>
        <end position="535"/>
    </location>
</feature>
<feature type="transmembrane region" description="Helical" evidence="5">
    <location>
        <begin position="491"/>
        <end position="509"/>
    </location>
</feature>
<feature type="domain" description="Major facilitator superfamily (MFS) profile" evidence="6">
    <location>
        <begin position="105"/>
        <end position="540"/>
    </location>
</feature>
<dbReference type="InterPro" id="IPR005828">
    <property type="entry name" value="MFS_sugar_transport-like"/>
</dbReference>
<dbReference type="Proteomes" id="UP000192578">
    <property type="component" value="Unassembled WGS sequence"/>
</dbReference>
<evidence type="ECO:0000256" key="2">
    <source>
        <dbReference type="ARBA" id="ARBA00022692"/>
    </source>
</evidence>
<keyword evidence="3 5" id="KW-1133">Transmembrane helix</keyword>
<dbReference type="Gene3D" id="1.20.1250.20">
    <property type="entry name" value="MFS general substrate transporter like domains"/>
    <property type="match status" value="1"/>
</dbReference>
<dbReference type="CDD" id="cd17317">
    <property type="entry name" value="MFS_SLC22"/>
    <property type="match status" value="1"/>
</dbReference>
<gene>
    <name evidence="7" type="ORF">BV898_11161</name>
</gene>
<accession>A0A1W0WHH3</accession>
<evidence type="ECO:0000256" key="5">
    <source>
        <dbReference type="SAM" id="Phobius"/>
    </source>
</evidence>
<keyword evidence="8" id="KW-1185">Reference proteome</keyword>
<evidence type="ECO:0000313" key="7">
    <source>
        <dbReference type="EMBL" id="OQV14655.1"/>
    </source>
</evidence>
<evidence type="ECO:0000256" key="1">
    <source>
        <dbReference type="ARBA" id="ARBA00004141"/>
    </source>
</evidence>
<dbReference type="SUPFAM" id="SSF103473">
    <property type="entry name" value="MFS general substrate transporter"/>
    <property type="match status" value="1"/>
</dbReference>
<feature type="transmembrane region" description="Helical" evidence="5">
    <location>
        <begin position="452"/>
        <end position="471"/>
    </location>
</feature>
<comment type="subcellular location">
    <subcellularLocation>
        <location evidence="1">Membrane</location>
        <topology evidence="1">Multi-pass membrane protein</topology>
    </subcellularLocation>
</comment>
<dbReference type="GO" id="GO:0016020">
    <property type="term" value="C:membrane"/>
    <property type="evidence" value="ECO:0007669"/>
    <property type="project" value="UniProtKB-SubCell"/>
</dbReference>
<feature type="transmembrane region" description="Helical" evidence="5">
    <location>
        <begin position="166"/>
        <end position="184"/>
    </location>
</feature>
<evidence type="ECO:0000256" key="3">
    <source>
        <dbReference type="ARBA" id="ARBA00022989"/>
    </source>
</evidence>
<dbReference type="GO" id="GO:0022857">
    <property type="term" value="F:transmembrane transporter activity"/>
    <property type="evidence" value="ECO:0007669"/>
    <property type="project" value="InterPro"/>
</dbReference>
<keyword evidence="4 5" id="KW-0472">Membrane</keyword>
<reference evidence="8" key="1">
    <citation type="submission" date="2017-01" db="EMBL/GenBank/DDBJ databases">
        <title>Comparative genomics of anhydrobiosis in the tardigrade Hypsibius dujardini.</title>
        <authorList>
            <person name="Yoshida Y."/>
            <person name="Koutsovoulos G."/>
            <person name="Laetsch D."/>
            <person name="Stevens L."/>
            <person name="Kumar S."/>
            <person name="Horikawa D."/>
            <person name="Ishino K."/>
            <person name="Komine S."/>
            <person name="Tomita M."/>
            <person name="Blaxter M."/>
            <person name="Arakawa K."/>
        </authorList>
    </citation>
    <scope>NUCLEOTIDE SEQUENCE [LARGE SCALE GENOMIC DNA]</scope>
    <source>
        <strain evidence="8">Z151</strain>
    </source>
</reference>
<evidence type="ECO:0000259" key="6">
    <source>
        <dbReference type="PROSITE" id="PS50850"/>
    </source>
</evidence>
<feature type="transmembrane region" description="Helical" evidence="5">
    <location>
        <begin position="250"/>
        <end position="272"/>
    </location>
</feature>
<keyword evidence="2 5" id="KW-0812">Transmembrane</keyword>
<feature type="transmembrane region" description="Helical" evidence="5">
    <location>
        <begin position="402"/>
        <end position="420"/>
    </location>
</feature>
<dbReference type="InterPro" id="IPR020846">
    <property type="entry name" value="MFS_dom"/>
</dbReference>
<name>A0A1W0WHH3_HYPEX</name>
<sequence length="605" mass="68142">MSSEKMEMKPLKTAEARQSVKMDFDDILQMIGPFGRYQKLVIFLVLLPALLPDGILVLNSVFMAATPADHWCKLPVPNHTDHDWHDFADLLPKEMRDGHERHSRCLMFDVDYRNLTDVDIRRIKNRTVPEVACSYGFEFDQSVYEDTIVTEWELVCGRDLQATASFTYFTLGGMFGPMLWGLLADRFGRRFGFYACVVFQSVFSVATAFAPSYVWFSAFRFLVGMTTSATYALPLLLAIELTGPKTRAMVSVLCSTSYTLGVIGLWAIAYFVRTWRTLSLVTSVPLAAIFIFLFPFFPESPRWLLSQGQYEKLEVLLRRMARINQRELDPEFSGDLPDILMDINRGVDMEKKNSHSILEAFKMPNMRKKTIILVIVNFCNKGVFMGLNYYAPGFGVDPHWNFLLANIIELPPYIFAEYLCDRIGRRGSLFLGMFVGAIACLASVALPSSSMMMVLVFSLFGKFCITFTYLVGELMEEEMFPTVIRGEGQSLTSVVSAVAGCITPFVVHLGHDYVVLPLLVFGGCCLLAAFLALFLPETANQDLPQSMEDGESFGKNMTWKEILHLGIPPSNRDLLNAAKKEKGHLMTVVTTCAKSDIKSEKKNSF</sequence>
<dbReference type="PANTHER" id="PTHR24064">
    <property type="entry name" value="SOLUTE CARRIER FAMILY 22 MEMBER"/>
    <property type="match status" value="1"/>
</dbReference>
<feature type="transmembrane region" description="Helical" evidence="5">
    <location>
        <begin position="191"/>
        <end position="213"/>
    </location>
</feature>
<feature type="transmembrane region" description="Helical" evidence="5">
    <location>
        <begin position="219"/>
        <end position="238"/>
    </location>
</feature>
<dbReference type="PROSITE" id="PS50850">
    <property type="entry name" value="MFS"/>
    <property type="match status" value="1"/>
</dbReference>
<feature type="transmembrane region" description="Helical" evidence="5">
    <location>
        <begin position="40"/>
        <end position="65"/>
    </location>
</feature>